<protein>
    <recommendedName>
        <fullName evidence="3">Tetratricopeptide repeat protein</fullName>
    </recommendedName>
</protein>
<dbReference type="STRING" id="1176198.SAMN05444716_105539"/>
<accession>A0A1I6UFS7</accession>
<dbReference type="AlphaFoldDB" id="A0A1I6UFS7"/>
<dbReference type="EMBL" id="FPAB01000005">
    <property type="protein sequence ID" value="SFT00282.1"/>
    <property type="molecule type" value="Genomic_DNA"/>
</dbReference>
<dbReference type="SUPFAM" id="SSF48452">
    <property type="entry name" value="TPR-like"/>
    <property type="match status" value="1"/>
</dbReference>
<keyword evidence="2" id="KW-1185">Reference proteome</keyword>
<organism evidence="1 2">
    <name type="scientific">Streptomyces harbinensis</name>
    <dbReference type="NCBI Taxonomy" id="1176198"/>
    <lineage>
        <taxon>Bacteria</taxon>
        <taxon>Bacillati</taxon>
        <taxon>Actinomycetota</taxon>
        <taxon>Actinomycetes</taxon>
        <taxon>Kitasatosporales</taxon>
        <taxon>Streptomycetaceae</taxon>
        <taxon>Streptomyces</taxon>
    </lineage>
</organism>
<proteinExistence type="predicted"/>
<sequence length="103" mass="11175">MEARVYTETRKPLRAVPLLREVLGSYPVTHTREFALYLSWLAVALANANEPEEAAAAARQMVEMTATVPSSRAGNRRAVVLAALRPYKGVPDVAELLDGCPPA</sequence>
<evidence type="ECO:0000313" key="1">
    <source>
        <dbReference type="EMBL" id="SFT00282.1"/>
    </source>
</evidence>
<evidence type="ECO:0000313" key="2">
    <source>
        <dbReference type="Proteomes" id="UP000198873"/>
    </source>
</evidence>
<dbReference type="InterPro" id="IPR011990">
    <property type="entry name" value="TPR-like_helical_dom_sf"/>
</dbReference>
<gene>
    <name evidence="1" type="ORF">SAMN05444716_105539</name>
</gene>
<dbReference type="Proteomes" id="UP000198873">
    <property type="component" value="Unassembled WGS sequence"/>
</dbReference>
<reference evidence="2" key="1">
    <citation type="submission" date="2016-10" db="EMBL/GenBank/DDBJ databases">
        <authorList>
            <person name="Varghese N."/>
            <person name="Submissions S."/>
        </authorList>
    </citation>
    <scope>NUCLEOTIDE SEQUENCE [LARGE SCALE GENOMIC DNA]</scope>
    <source>
        <strain evidence="2">CGMCC 4.7047</strain>
    </source>
</reference>
<evidence type="ECO:0008006" key="3">
    <source>
        <dbReference type="Google" id="ProtNLM"/>
    </source>
</evidence>
<name>A0A1I6UFS7_9ACTN</name>